<proteinExistence type="predicted"/>
<gene>
    <name evidence="1" type="ORF">GCM10008967_29910</name>
</gene>
<name>A0ABN0WH85_9BACI</name>
<protein>
    <submittedName>
        <fullName evidence="1">Uncharacterized protein</fullName>
    </submittedName>
</protein>
<comment type="caution">
    <text evidence="1">The sequence shown here is derived from an EMBL/GenBank/DDBJ whole genome shotgun (WGS) entry which is preliminary data.</text>
</comment>
<keyword evidence="2" id="KW-1185">Reference proteome</keyword>
<organism evidence="1 2">
    <name type="scientific">Bacillus carboniphilus</name>
    <dbReference type="NCBI Taxonomy" id="86663"/>
    <lineage>
        <taxon>Bacteria</taxon>
        <taxon>Bacillati</taxon>
        <taxon>Bacillota</taxon>
        <taxon>Bacilli</taxon>
        <taxon>Bacillales</taxon>
        <taxon>Bacillaceae</taxon>
        <taxon>Bacillus</taxon>
    </lineage>
</organism>
<reference evidence="1 2" key="1">
    <citation type="journal article" date="2019" name="Int. J. Syst. Evol. Microbiol.">
        <title>The Global Catalogue of Microorganisms (GCM) 10K type strain sequencing project: providing services to taxonomists for standard genome sequencing and annotation.</title>
        <authorList>
            <consortium name="The Broad Institute Genomics Platform"/>
            <consortium name="The Broad Institute Genome Sequencing Center for Infectious Disease"/>
            <person name="Wu L."/>
            <person name="Ma J."/>
        </authorList>
    </citation>
    <scope>NUCLEOTIDE SEQUENCE [LARGE SCALE GENOMIC DNA]</scope>
    <source>
        <strain evidence="1 2">JCM 9731</strain>
    </source>
</reference>
<sequence>MENPEQKQELPFRKTGYIWKTKNKSRIRVSLEIRDKKIKLLQSFYFKKVLVNLYGAIWNDSGGKKHEGIFRIRMVF</sequence>
<accession>A0ABN0WH85</accession>
<evidence type="ECO:0000313" key="1">
    <source>
        <dbReference type="EMBL" id="GAA0337687.1"/>
    </source>
</evidence>
<dbReference type="Proteomes" id="UP001500782">
    <property type="component" value="Unassembled WGS sequence"/>
</dbReference>
<evidence type="ECO:0000313" key="2">
    <source>
        <dbReference type="Proteomes" id="UP001500782"/>
    </source>
</evidence>
<dbReference type="EMBL" id="BAAADJ010000053">
    <property type="protein sequence ID" value="GAA0337687.1"/>
    <property type="molecule type" value="Genomic_DNA"/>
</dbReference>